<feature type="compositionally biased region" description="Acidic residues" evidence="5">
    <location>
        <begin position="750"/>
        <end position="765"/>
    </location>
</feature>
<feature type="region of interest" description="Disordered" evidence="5">
    <location>
        <begin position="632"/>
        <end position="652"/>
    </location>
</feature>
<dbReference type="EMBL" id="LFJN01000006">
    <property type="protein sequence ID" value="KPI43052.1"/>
    <property type="molecule type" value="Genomic_DNA"/>
</dbReference>
<dbReference type="SUPFAM" id="SSF90229">
    <property type="entry name" value="CCCH zinc finger"/>
    <property type="match status" value="1"/>
</dbReference>
<feature type="compositionally biased region" description="Low complexity" evidence="5">
    <location>
        <begin position="641"/>
        <end position="652"/>
    </location>
</feature>
<feature type="compositionally biased region" description="Polar residues" evidence="5">
    <location>
        <begin position="1"/>
        <end position="19"/>
    </location>
</feature>
<feature type="compositionally biased region" description="Polar residues" evidence="5">
    <location>
        <begin position="256"/>
        <end position="296"/>
    </location>
</feature>
<proteinExistence type="predicted"/>
<keyword evidence="2 4" id="KW-0863">Zinc-finger</keyword>
<feature type="compositionally biased region" description="Low complexity" evidence="5">
    <location>
        <begin position="59"/>
        <end position="76"/>
    </location>
</feature>
<dbReference type="PROSITE" id="PS50103">
    <property type="entry name" value="ZF_C3H1"/>
    <property type="match status" value="1"/>
</dbReference>
<keyword evidence="1 4" id="KW-0479">Metal-binding</keyword>
<name>A0A0N1P226_9EURO</name>
<feature type="compositionally biased region" description="Basic and acidic residues" evidence="5">
    <location>
        <begin position="727"/>
        <end position="749"/>
    </location>
</feature>
<organism evidence="7 8">
    <name type="scientific">Cyphellophora attinorum</name>
    <dbReference type="NCBI Taxonomy" id="1664694"/>
    <lineage>
        <taxon>Eukaryota</taxon>
        <taxon>Fungi</taxon>
        <taxon>Dikarya</taxon>
        <taxon>Ascomycota</taxon>
        <taxon>Pezizomycotina</taxon>
        <taxon>Eurotiomycetes</taxon>
        <taxon>Chaetothyriomycetidae</taxon>
        <taxon>Chaetothyriales</taxon>
        <taxon>Cyphellophoraceae</taxon>
        <taxon>Cyphellophora</taxon>
    </lineage>
</organism>
<dbReference type="GeneID" id="28733563"/>
<feature type="compositionally biased region" description="Polar residues" evidence="5">
    <location>
        <begin position="313"/>
        <end position="325"/>
    </location>
</feature>
<feature type="domain" description="C3H1-type" evidence="6">
    <location>
        <begin position="1012"/>
        <end position="1038"/>
    </location>
</feature>
<feature type="region of interest" description="Disordered" evidence="5">
    <location>
        <begin position="716"/>
        <end position="853"/>
    </location>
</feature>
<evidence type="ECO:0000259" key="6">
    <source>
        <dbReference type="PROSITE" id="PS50103"/>
    </source>
</evidence>
<dbReference type="GO" id="GO:0008270">
    <property type="term" value="F:zinc ion binding"/>
    <property type="evidence" value="ECO:0007669"/>
    <property type="project" value="UniProtKB-KW"/>
</dbReference>
<evidence type="ECO:0000256" key="4">
    <source>
        <dbReference type="PROSITE-ProRule" id="PRU00723"/>
    </source>
</evidence>
<feature type="compositionally biased region" description="Polar residues" evidence="5">
    <location>
        <begin position="77"/>
        <end position="94"/>
    </location>
</feature>
<protein>
    <recommendedName>
        <fullName evidence="6">C3H1-type domain-containing protein</fullName>
    </recommendedName>
</protein>
<evidence type="ECO:0000256" key="3">
    <source>
        <dbReference type="ARBA" id="ARBA00022833"/>
    </source>
</evidence>
<evidence type="ECO:0000256" key="5">
    <source>
        <dbReference type="SAM" id="MobiDB-lite"/>
    </source>
</evidence>
<keyword evidence="8" id="KW-1185">Reference proteome</keyword>
<feature type="compositionally biased region" description="Basic and acidic residues" evidence="5">
    <location>
        <begin position="529"/>
        <end position="540"/>
    </location>
</feature>
<evidence type="ECO:0000256" key="2">
    <source>
        <dbReference type="ARBA" id="ARBA00022771"/>
    </source>
</evidence>
<dbReference type="InterPro" id="IPR000571">
    <property type="entry name" value="Znf_CCCH"/>
</dbReference>
<feature type="region of interest" description="Disordered" evidence="5">
    <location>
        <begin position="153"/>
        <end position="345"/>
    </location>
</feature>
<dbReference type="InterPro" id="IPR036855">
    <property type="entry name" value="Znf_CCCH_sf"/>
</dbReference>
<feature type="compositionally biased region" description="Polar residues" evidence="5">
    <location>
        <begin position="202"/>
        <end position="217"/>
    </location>
</feature>
<evidence type="ECO:0000313" key="8">
    <source>
        <dbReference type="Proteomes" id="UP000038010"/>
    </source>
</evidence>
<feature type="region of interest" description="Disordered" evidence="5">
    <location>
        <begin position="512"/>
        <end position="577"/>
    </location>
</feature>
<reference evidence="7 8" key="1">
    <citation type="submission" date="2015-06" db="EMBL/GenBank/DDBJ databases">
        <title>Draft genome of the ant-associated black yeast Phialophora attae CBS 131958.</title>
        <authorList>
            <person name="Moreno L.F."/>
            <person name="Stielow B.J."/>
            <person name="de Hoog S."/>
            <person name="Vicente V.A."/>
            <person name="Weiss V.A."/>
            <person name="de Vries M."/>
            <person name="Cruz L.M."/>
            <person name="Souza E.M."/>
        </authorList>
    </citation>
    <scope>NUCLEOTIDE SEQUENCE [LARGE SCALE GENOMIC DNA]</scope>
    <source>
        <strain evidence="7 8">CBS 131958</strain>
    </source>
</reference>
<keyword evidence="3 4" id="KW-0862">Zinc</keyword>
<feature type="compositionally biased region" description="Low complexity" evidence="5">
    <location>
        <begin position="100"/>
        <end position="116"/>
    </location>
</feature>
<dbReference type="AlphaFoldDB" id="A0A0N1P226"/>
<dbReference type="Proteomes" id="UP000038010">
    <property type="component" value="Unassembled WGS sequence"/>
</dbReference>
<dbReference type="STRING" id="1664694.A0A0N1P226"/>
<accession>A0A0N1P226</accession>
<comment type="caution">
    <text evidence="7">The sequence shown here is derived from an EMBL/GenBank/DDBJ whole genome shotgun (WGS) entry which is preliminary data.</text>
</comment>
<dbReference type="VEuPathDB" id="FungiDB:AB675_1768"/>
<gene>
    <name evidence="7" type="ORF">AB675_1768</name>
</gene>
<feature type="compositionally biased region" description="Basic and acidic residues" evidence="5">
    <location>
        <begin position="558"/>
        <end position="570"/>
    </location>
</feature>
<evidence type="ECO:0000313" key="7">
    <source>
        <dbReference type="EMBL" id="KPI43052.1"/>
    </source>
</evidence>
<feature type="compositionally biased region" description="Polar residues" evidence="5">
    <location>
        <begin position="225"/>
        <end position="245"/>
    </location>
</feature>
<feature type="region of interest" description="Disordered" evidence="5">
    <location>
        <begin position="49"/>
        <end position="120"/>
    </location>
</feature>
<dbReference type="SMART" id="SM00356">
    <property type="entry name" value="ZnF_C3H1"/>
    <property type="match status" value="1"/>
</dbReference>
<feature type="compositionally biased region" description="Polar residues" evidence="5">
    <location>
        <begin position="153"/>
        <end position="169"/>
    </location>
</feature>
<feature type="compositionally biased region" description="Basic and acidic residues" evidence="5">
    <location>
        <begin position="801"/>
        <end position="832"/>
    </location>
</feature>
<dbReference type="OrthoDB" id="4347at2759"/>
<evidence type="ECO:0000256" key="1">
    <source>
        <dbReference type="ARBA" id="ARBA00022723"/>
    </source>
</evidence>
<dbReference type="RefSeq" id="XP_018003015.1">
    <property type="nucleotide sequence ID" value="XM_018141683.1"/>
</dbReference>
<feature type="region of interest" description="Disordered" evidence="5">
    <location>
        <begin position="1"/>
        <end position="31"/>
    </location>
</feature>
<feature type="zinc finger region" description="C3H1-type" evidence="4">
    <location>
        <begin position="1012"/>
        <end position="1038"/>
    </location>
</feature>
<sequence length="1038" mass="113703">MDSTHNSTHFSHGNNTSNDDLLDGIHDFTDTTDSQADLSQWFASELFQQNGQDFGNGVQSQSHPHQHQSQPQSQQSLYPNPSMSQQSIGRSQSPAMPAFHQSQQHGQYQHYSQPQYDPRIYGQMDPRIFQQRPSASPTSFDTYSYLNQYGGQTQQMNAQARSSQPSATQYAPRPPSYGQYPGFDTRNPTLPQSMDPELARFSSMQYSGQGSNQQFVSPSALDGTLNGQHSNVQPQQPQRPQSNLYYPTPGQGVAQLPQQMQQYQHNSQGTMQPTHMNPQYPGSGTQSMPPNNSGPVSNLPMKKARGRPRKDASGTQAGSVTTDSGSDLDIVDEPPESPPDLITVAPPTDARTRAIYDAIKAVWQPRNKPAQIALTKAGISRFGDVIRGLRDQWKTRNDNLKKAEADQSPTAANAPALRAETAQYRQTTEILVNKTAAFGHHAVLKSLGEIPYTLSALYSFMLDRVSAADYDSSLLLAILKLADRFTLDEEKLETSKWNKLLQRVAKKGTGDSKTLSEKILSNAKKQTAKKTEPAKADSRSTGDVAAGVKRPLEALQQAEKKRAEAAEAAKKAKTAAPTATSGILVTPAASKPKAPIKPTISLMSASKKPGTSNAERAALAKTGTVPALQQVKREDVKRESPPASVNPVSNSAKGTSIFDNLFSTMEKKEEVKVQEEVEIPGETLEQRTKRLRKESRRKLRVSWKADDDLVETRIFTHDPDEEVDQGDSAKKDAGDTGKEGEMLKRHQGMEDLEDEEDEEDPEYDPDCYTSPTEVDLSELASEDNDPTINGIKHGGTLAPESKAKEAQATFERDVLMKFYSESERPDSPKEPPEDGDDTFTPSDDFGEPEDKVRKRERDIYARRTAQTAQLDGVPGYLQSFGSQGVLAPPQPQQAPAPQVDIQSIIAQLRQNQVNPAAPIIAPPLAQPTFTPQQFDQTSLQNIMASLMQPQASMVAPQIPAASAAFGFGTGANVAVSGGAVDDYGSGKRSKNGNRNGNKVKVPLDEITGLPLNYKTRTCEFWEKNMCTKGDSCTFKHSR</sequence>